<dbReference type="EMBL" id="CP000448">
    <property type="protein sequence ID" value="ABI68242.1"/>
    <property type="molecule type" value="Genomic_DNA"/>
</dbReference>
<protein>
    <submittedName>
        <fullName evidence="1">Uncharacterized protein</fullName>
    </submittedName>
</protein>
<dbReference type="STRING" id="335541.Swol_0926"/>
<sequence length="121" mass="13557">MRVAALKRVEGGKAMSKGRILGGILLILLLLFNSGCNFEGKKLFQSSSAPEEQLIKVRIVFTDDQELETYIKNLGIDEKGKVYVGGSSLSYFYDANGKVLGSYNYQRVLYIEIIPEKNKEK</sequence>
<accession>Q0AYG2</accession>
<proteinExistence type="predicted"/>
<gene>
    <name evidence="1" type="ordered locus">Swol_0926</name>
</gene>
<dbReference type="HOGENOM" id="CLU_2036910_0_0_9"/>
<evidence type="ECO:0000313" key="1">
    <source>
        <dbReference type="EMBL" id="ABI68242.1"/>
    </source>
</evidence>
<keyword evidence="2" id="KW-1185">Reference proteome</keyword>
<organism evidence="1 2">
    <name type="scientific">Syntrophomonas wolfei subsp. wolfei (strain DSM 2245B / Goettingen)</name>
    <dbReference type="NCBI Taxonomy" id="335541"/>
    <lineage>
        <taxon>Bacteria</taxon>
        <taxon>Bacillati</taxon>
        <taxon>Bacillota</taxon>
        <taxon>Clostridia</taxon>
        <taxon>Eubacteriales</taxon>
        <taxon>Syntrophomonadaceae</taxon>
        <taxon>Syntrophomonas</taxon>
    </lineage>
</organism>
<dbReference type="Proteomes" id="UP000001968">
    <property type="component" value="Chromosome"/>
</dbReference>
<dbReference type="KEGG" id="swo:Swol_0926"/>
<name>Q0AYG2_SYNWW</name>
<dbReference type="AlphaFoldDB" id="Q0AYG2"/>
<dbReference type="eggNOG" id="ENOG50324KJ">
    <property type="taxonomic scope" value="Bacteria"/>
</dbReference>
<reference evidence="2" key="1">
    <citation type="journal article" date="2010" name="Environ. Microbiol.">
        <title>The genome of Syntrophomonas wolfei: new insights into syntrophic metabolism and biohydrogen production.</title>
        <authorList>
            <person name="Sieber J.R."/>
            <person name="Sims D.R."/>
            <person name="Han C."/>
            <person name="Kim E."/>
            <person name="Lykidis A."/>
            <person name="Lapidus A.L."/>
            <person name="McDonnald E."/>
            <person name="Rohlin L."/>
            <person name="Culley D.E."/>
            <person name="Gunsalus R."/>
            <person name="McInerney M.J."/>
        </authorList>
    </citation>
    <scope>NUCLEOTIDE SEQUENCE [LARGE SCALE GENOMIC DNA]</scope>
    <source>
        <strain evidence="2">DSM 2245B / Goettingen</strain>
    </source>
</reference>
<evidence type="ECO:0000313" key="2">
    <source>
        <dbReference type="Proteomes" id="UP000001968"/>
    </source>
</evidence>